<organism evidence="4 5">
    <name type="scientific">Altererythrobacter xiamenensis</name>
    <dbReference type="NCBI Taxonomy" id="1316679"/>
    <lineage>
        <taxon>Bacteria</taxon>
        <taxon>Pseudomonadati</taxon>
        <taxon>Pseudomonadota</taxon>
        <taxon>Alphaproteobacteria</taxon>
        <taxon>Sphingomonadales</taxon>
        <taxon>Erythrobacteraceae</taxon>
        <taxon>Altererythrobacter</taxon>
    </lineage>
</organism>
<dbReference type="GO" id="GO:0006801">
    <property type="term" value="P:superoxide metabolic process"/>
    <property type="evidence" value="ECO:0007669"/>
    <property type="project" value="InterPro"/>
</dbReference>
<evidence type="ECO:0000313" key="4">
    <source>
        <dbReference type="EMBL" id="SMQ69262.1"/>
    </source>
</evidence>
<dbReference type="Gene3D" id="2.60.40.200">
    <property type="entry name" value="Superoxide dismutase, copper/zinc binding domain"/>
    <property type="match status" value="1"/>
</dbReference>
<dbReference type="OrthoDB" id="5431326at2"/>
<protein>
    <submittedName>
        <fullName evidence="4">Superoxide dismutase, Cu-Zn family</fullName>
    </submittedName>
</protein>
<dbReference type="InterPro" id="IPR036423">
    <property type="entry name" value="SOD-like_Cu/Zn_dom_sf"/>
</dbReference>
<accession>A0A1Y6F936</accession>
<feature type="signal peptide" evidence="2">
    <location>
        <begin position="1"/>
        <end position="23"/>
    </location>
</feature>
<dbReference type="GO" id="GO:0005507">
    <property type="term" value="F:copper ion binding"/>
    <property type="evidence" value="ECO:0007669"/>
    <property type="project" value="InterPro"/>
</dbReference>
<feature type="chain" id="PRO_5012938474" evidence="2">
    <location>
        <begin position="24"/>
        <end position="189"/>
    </location>
</feature>
<reference evidence="5" key="1">
    <citation type="submission" date="2017-04" db="EMBL/GenBank/DDBJ databases">
        <authorList>
            <person name="Varghese N."/>
            <person name="Submissions S."/>
        </authorList>
    </citation>
    <scope>NUCLEOTIDE SEQUENCE [LARGE SCALE GENOMIC DNA]</scope>
</reference>
<dbReference type="CDD" id="cd00305">
    <property type="entry name" value="Cu-Zn_Superoxide_Dismutase"/>
    <property type="match status" value="1"/>
</dbReference>
<dbReference type="InterPro" id="IPR001424">
    <property type="entry name" value="SOD_Cu_Zn_dom"/>
</dbReference>
<feature type="domain" description="Superoxide dismutase copper/zinc binding" evidence="3">
    <location>
        <begin position="55"/>
        <end position="183"/>
    </location>
</feature>
<keyword evidence="2" id="KW-0732">Signal</keyword>
<evidence type="ECO:0000313" key="5">
    <source>
        <dbReference type="Proteomes" id="UP000194420"/>
    </source>
</evidence>
<proteinExistence type="inferred from homology"/>
<evidence type="ECO:0000256" key="1">
    <source>
        <dbReference type="ARBA" id="ARBA00010457"/>
    </source>
</evidence>
<comment type="similarity">
    <text evidence="1">Belongs to the Cu-Zn superoxide dismutase family.</text>
</comment>
<dbReference type="Proteomes" id="UP000194420">
    <property type="component" value="Unassembled WGS sequence"/>
</dbReference>
<dbReference type="EMBL" id="FXWG01000002">
    <property type="protein sequence ID" value="SMQ69262.1"/>
    <property type="molecule type" value="Genomic_DNA"/>
</dbReference>
<keyword evidence="5" id="KW-1185">Reference proteome</keyword>
<dbReference type="RefSeq" id="WP_086437388.1">
    <property type="nucleotide sequence ID" value="NZ_FXWG01000002.1"/>
</dbReference>
<dbReference type="AlphaFoldDB" id="A0A1Y6F936"/>
<dbReference type="SUPFAM" id="SSF49329">
    <property type="entry name" value="Cu,Zn superoxide dismutase-like"/>
    <property type="match status" value="1"/>
</dbReference>
<dbReference type="PANTHER" id="PTHR10003">
    <property type="entry name" value="SUPEROXIDE DISMUTASE CU-ZN -RELATED"/>
    <property type="match status" value="1"/>
</dbReference>
<dbReference type="PROSITE" id="PS51257">
    <property type="entry name" value="PROKAR_LIPOPROTEIN"/>
    <property type="match status" value="1"/>
</dbReference>
<evidence type="ECO:0000256" key="2">
    <source>
        <dbReference type="SAM" id="SignalP"/>
    </source>
</evidence>
<sequence>MRPLTITLLSSCLAAAACSPEQAEAPAENTEQVAETGPEVLGEANLSLADGSEAGSASLIQNGEGFEMRISLTGLEPGEHAFHIHTTGLCEGPDFTSAGGHLNPQGNTHGSLSEGGRHLGDLPNITVGEDGSVTQTIALDWAGPDSTSAIFDADGSAVMVHEGPDDYMTDPAGAAGSRVACGILTQTTG</sequence>
<dbReference type="Pfam" id="PF00080">
    <property type="entry name" value="Sod_Cu"/>
    <property type="match status" value="1"/>
</dbReference>
<gene>
    <name evidence="4" type="ORF">SAMN06297468_1477</name>
</gene>
<name>A0A1Y6F936_9SPHN</name>
<dbReference type="InterPro" id="IPR024134">
    <property type="entry name" value="SOD_Cu/Zn_/chaperone"/>
</dbReference>
<evidence type="ECO:0000259" key="3">
    <source>
        <dbReference type="Pfam" id="PF00080"/>
    </source>
</evidence>